<keyword evidence="1" id="KW-1133">Transmembrane helix</keyword>
<keyword evidence="1" id="KW-0812">Transmembrane</keyword>
<evidence type="ECO:0008006" key="3">
    <source>
        <dbReference type="Google" id="ProtNLM"/>
    </source>
</evidence>
<dbReference type="AlphaFoldDB" id="Q5NDZ5"/>
<name>Q5NDZ5_9CREN</name>
<evidence type="ECO:0000313" key="2">
    <source>
        <dbReference type="EMBL" id="CAH89332.1"/>
    </source>
</evidence>
<keyword evidence="2" id="KW-0614">Plasmid</keyword>
<feature type="transmembrane region" description="Helical" evidence="1">
    <location>
        <begin position="171"/>
        <end position="195"/>
    </location>
</feature>
<protein>
    <recommendedName>
        <fullName evidence="3">DUF973 family protein</fullName>
    </recommendedName>
</protein>
<reference evidence="2" key="1">
    <citation type="journal article" date="2005" name="Archaea">
        <title>Novel RepA-MCM proteins encoded in plasmids pTAU4, pORA1 and pTIK4 from Sulfolobus neozealandicus.</title>
        <authorList>
            <person name="Greve B."/>
            <person name="Jensen S."/>
            <person name="Phan H."/>
            <person name="Brugger K."/>
            <person name="Zillig W."/>
            <person name="She Q."/>
            <person name="Garrett R."/>
        </authorList>
    </citation>
    <scope>NUCLEOTIDE SEQUENCE [LARGE SCALE GENOMIC DNA]</scope>
    <source>
        <plasmid evidence="2">pORA1</plasmid>
    </source>
</reference>
<feature type="transmembrane region" description="Helical" evidence="1">
    <location>
        <begin position="68"/>
        <end position="94"/>
    </location>
</feature>
<feature type="transmembrane region" description="Helical" evidence="1">
    <location>
        <begin position="20"/>
        <end position="47"/>
    </location>
</feature>
<evidence type="ECO:0000256" key="1">
    <source>
        <dbReference type="SAM" id="Phobius"/>
    </source>
</evidence>
<keyword evidence="1" id="KW-0472">Membrane</keyword>
<dbReference type="Pfam" id="PF06157">
    <property type="entry name" value="DUF973"/>
    <property type="match status" value="1"/>
</dbReference>
<feature type="transmembrane region" description="Helical" evidence="1">
    <location>
        <begin position="106"/>
        <end position="126"/>
    </location>
</feature>
<feature type="transmembrane region" description="Helical" evidence="1">
    <location>
        <begin position="131"/>
        <end position="151"/>
    </location>
</feature>
<geneLocation type="plasmid" evidence="2">
    <name>pORA1</name>
</geneLocation>
<proteinExistence type="predicted"/>
<dbReference type="EMBL" id="AJ862826">
    <property type="protein sequence ID" value="CAH89332.1"/>
    <property type="molecule type" value="Genomic_DNA"/>
</dbReference>
<accession>Q5NDZ5</accession>
<sequence>MFLIRIFFMNRDFEISGYSYLAAAFAITFPSEIALFTEFLLLSNRIFQLATRTTSSFTSEPLAPPNSLALLIGVIGVIGMILELIALISLYIGFRTELEFYDVVKIANAEYGGVLVVIGFFLYSILFVIPVYLLFIPVIGIGLAMLGFALMKGALDSIGNKYNESLINAGAILNIIPIISILGTLITAVGLVRVINKAKSGQIKIAQPSQSFSPNVAPQPATQQSQPFNIPQPVSQIGLGLIKENGEISLALYSQVQGTIILAKIEGTSYFSALSIPLQVGYNNVIINMGMKLNLVKSAMYKITLVISTPSATIPVTVDAIYNP</sequence>
<organism evidence="2">
    <name type="scientific">Sulfolobus neozealandicus</name>
    <dbReference type="NCBI Taxonomy" id="299422"/>
    <lineage>
        <taxon>Archaea</taxon>
        <taxon>Thermoproteota</taxon>
        <taxon>Thermoprotei</taxon>
        <taxon>Sulfolobales</taxon>
        <taxon>Sulfolobaceae</taxon>
        <taxon>Sulfolobus</taxon>
    </lineage>
</organism>
<dbReference type="InterPro" id="IPR009321">
    <property type="entry name" value="DUF973"/>
</dbReference>